<organism evidence="1 2">
    <name type="scientific">Candidatus Electronema aureum</name>
    <dbReference type="NCBI Taxonomy" id="2005002"/>
    <lineage>
        <taxon>Bacteria</taxon>
        <taxon>Pseudomonadati</taxon>
        <taxon>Thermodesulfobacteriota</taxon>
        <taxon>Desulfobulbia</taxon>
        <taxon>Desulfobulbales</taxon>
        <taxon>Desulfobulbaceae</taxon>
        <taxon>Candidatus Electronema</taxon>
    </lineage>
</organism>
<keyword evidence="2" id="KW-1185">Reference proteome</keyword>
<comment type="caution">
    <text evidence="1">The sequence shown here is derived from an EMBL/GenBank/DDBJ whole genome shotgun (WGS) entry which is preliminary data.</text>
</comment>
<accession>A0A521G159</accession>
<dbReference type="AlphaFoldDB" id="A0A521G159"/>
<dbReference type="Proteomes" id="UP000316238">
    <property type="component" value="Unassembled WGS sequence"/>
</dbReference>
<evidence type="ECO:0000313" key="1">
    <source>
        <dbReference type="EMBL" id="TAA74774.1"/>
    </source>
</evidence>
<name>A0A521G159_9BACT</name>
<protein>
    <submittedName>
        <fullName evidence="1">Uncharacterized protein</fullName>
    </submittedName>
</protein>
<dbReference type="EMBL" id="NQJD01000017">
    <property type="protein sequence ID" value="TAA74774.1"/>
    <property type="molecule type" value="Genomic_DNA"/>
</dbReference>
<evidence type="ECO:0000313" key="2">
    <source>
        <dbReference type="Proteomes" id="UP000316238"/>
    </source>
</evidence>
<reference evidence="1" key="1">
    <citation type="submission" date="2017-07" db="EMBL/GenBank/DDBJ databases">
        <title>The cable genome - Insights into the physiology and evolution of filamentous bacteria capable of sulfide oxidation via long distance electron transfer.</title>
        <authorList>
            <person name="Thorup C."/>
            <person name="Bjerg J.T."/>
            <person name="Schreiber L."/>
            <person name="Nielsen L.P."/>
            <person name="Kjeldsen K.U."/>
            <person name="Boesen T."/>
            <person name="Boggild A."/>
            <person name="Meysman F."/>
            <person name="Geelhoed J."/>
            <person name="Schramm A."/>
        </authorList>
    </citation>
    <scope>NUCLEOTIDE SEQUENCE [LARGE SCALE GENOMIC DNA]</scope>
    <source>
        <strain evidence="1">GS</strain>
    </source>
</reference>
<gene>
    <name evidence="1" type="ORF">CDV28_1178</name>
</gene>
<proteinExistence type="predicted"/>
<sequence>MILQILFKDRINEPVCFKMLLFSEPAYLLQDVLTDVECIHTDSYQQCGVILGVDVEVGEGGIASAL</sequence>